<evidence type="ECO:0000256" key="3">
    <source>
        <dbReference type="SAM" id="SignalP"/>
    </source>
</evidence>
<feature type="compositionally biased region" description="Low complexity" evidence="1">
    <location>
        <begin position="430"/>
        <end position="445"/>
    </location>
</feature>
<feature type="compositionally biased region" description="Low complexity" evidence="1">
    <location>
        <begin position="65"/>
        <end position="79"/>
    </location>
</feature>
<evidence type="ECO:0000256" key="2">
    <source>
        <dbReference type="SAM" id="Phobius"/>
    </source>
</evidence>
<feature type="transmembrane region" description="Helical" evidence="2">
    <location>
        <begin position="219"/>
        <end position="237"/>
    </location>
</feature>
<name>A0ABV1Y4D8_9ACTN</name>
<feature type="region of interest" description="Disordered" evidence="1">
    <location>
        <begin position="370"/>
        <end position="445"/>
    </location>
</feature>
<proteinExistence type="predicted"/>
<dbReference type="PROSITE" id="PS51318">
    <property type="entry name" value="TAT"/>
    <property type="match status" value="1"/>
</dbReference>
<feature type="transmembrane region" description="Helical" evidence="2">
    <location>
        <begin position="121"/>
        <end position="141"/>
    </location>
</feature>
<reference evidence="4 5" key="1">
    <citation type="submission" date="2024-06" db="EMBL/GenBank/DDBJ databases">
        <title>The Natural Products Discovery Center: Release of the First 8490 Sequenced Strains for Exploring Actinobacteria Biosynthetic Diversity.</title>
        <authorList>
            <person name="Kalkreuter E."/>
            <person name="Kautsar S.A."/>
            <person name="Yang D."/>
            <person name="Bader C.D."/>
            <person name="Teijaro C.N."/>
            <person name="Fluegel L."/>
            <person name="Davis C.M."/>
            <person name="Simpson J.R."/>
            <person name="Lauterbach L."/>
            <person name="Steele A.D."/>
            <person name="Gui C."/>
            <person name="Meng S."/>
            <person name="Li G."/>
            <person name="Viehrig K."/>
            <person name="Ye F."/>
            <person name="Su P."/>
            <person name="Kiefer A.F."/>
            <person name="Nichols A."/>
            <person name="Cepeda A.J."/>
            <person name="Yan W."/>
            <person name="Fan B."/>
            <person name="Jiang Y."/>
            <person name="Adhikari A."/>
            <person name="Zheng C.-J."/>
            <person name="Schuster L."/>
            <person name="Cowan T.M."/>
            <person name="Smanski M.J."/>
            <person name="Chevrette M.G."/>
            <person name="De Carvalho L.P.S."/>
            <person name="Shen B."/>
        </authorList>
    </citation>
    <scope>NUCLEOTIDE SEQUENCE [LARGE SCALE GENOMIC DNA]</scope>
    <source>
        <strain evidence="4 5">NPDC000155</strain>
    </source>
</reference>
<feature type="signal peptide" evidence="3">
    <location>
        <begin position="1"/>
        <end position="30"/>
    </location>
</feature>
<evidence type="ECO:0000313" key="4">
    <source>
        <dbReference type="EMBL" id="MER7378719.1"/>
    </source>
</evidence>
<keyword evidence="5" id="KW-1185">Reference proteome</keyword>
<dbReference type="Proteomes" id="UP001486207">
    <property type="component" value="Unassembled WGS sequence"/>
</dbReference>
<dbReference type="InterPro" id="IPR006311">
    <property type="entry name" value="TAT_signal"/>
</dbReference>
<comment type="caution">
    <text evidence="4">The sequence shown here is derived from an EMBL/GenBank/DDBJ whole genome shotgun (WGS) entry which is preliminary data.</text>
</comment>
<evidence type="ECO:0008006" key="6">
    <source>
        <dbReference type="Google" id="ProtNLM"/>
    </source>
</evidence>
<feature type="transmembrane region" description="Helical" evidence="2">
    <location>
        <begin position="272"/>
        <end position="293"/>
    </location>
</feature>
<dbReference type="EMBL" id="JBEPFB010000025">
    <property type="protein sequence ID" value="MER7378719.1"/>
    <property type="molecule type" value="Genomic_DNA"/>
</dbReference>
<protein>
    <recommendedName>
        <fullName evidence="6">Integral membrane protein</fullName>
    </recommendedName>
</protein>
<keyword evidence="2" id="KW-1133">Transmembrane helix</keyword>
<feature type="transmembrane region" description="Helical" evidence="2">
    <location>
        <begin position="244"/>
        <end position="260"/>
    </location>
</feature>
<feature type="transmembrane region" description="Helical" evidence="2">
    <location>
        <begin position="153"/>
        <end position="179"/>
    </location>
</feature>
<evidence type="ECO:0000313" key="5">
    <source>
        <dbReference type="Proteomes" id="UP001486207"/>
    </source>
</evidence>
<gene>
    <name evidence="4" type="ORF">ABT384_39585</name>
</gene>
<feature type="compositionally biased region" description="Low complexity" evidence="1">
    <location>
        <begin position="413"/>
        <end position="422"/>
    </location>
</feature>
<organism evidence="4 5">
    <name type="scientific">Streptomyces lanatus</name>
    <dbReference type="NCBI Taxonomy" id="66900"/>
    <lineage>
        <taxon>Bacteria</taxon>
        <taxon>Bacillati</taxon>
        <taxon>Actinomycetota</taxon>
        <taxon>Actinomycetes</taxon>
        <taxon>Kitasatosporales</taxon>
        <taxon>Streptomycetaceae</taxon>
        <taxon>Streptomyces</taxon>
    </lineage>
</organism>
<feature type="transmembrane region" description="Helical" evidence="2">
    <location>
        <begin position="305"/>
        <end position="329"/>
    </location>
</feature>
<keyword evidence="3" id="KW-0732">Signal</keyword>
<dbReference type="RefSeq" id="WP_190075418.1">
    <property type="nucleotide sequence ID" value="NZ_BNBM01000024.1"/>
</dbReference>
<sequence length="445" mass="45466">MRAKRRFLKVAGILATVQATAVLLATRAVAAPTPSPTPSGSSDPCDLIRGPAKDYCEKDNGSSRTGGTTPSLTDPTSTLDPLSSLAKGCADAASWTVDKLSEAVQETANVDFTNLTFLKHYAVVFAASTILTLLLWLLAVAKRAVRGVPFTTALSEAIGFLWLTVLASAFTPLILYTIVSATDAVSDVLAKTTGDQTDTFFGTFSEALNKGNDIGGGPIMLIIVSLVSTLAAGVLYLELYLRAVLLYVGALLGVVVYAGLVDKNLWGHVRRWAGIMIAVILVKPVIVIVLGLAGALATEEGPDSLAAVVSGLAIILLAIFASAMIYRFVPGFGDELANVRNNRIMSGAESKAAAVISSPATLVAQGIKTHSSRADNNGGGGQSSAARPANPVSGGVAAHSSRGSNSGSGSGSGSAPAPRSGSPVNTPHASNTRNSSSNSSGGDGR</sequence>
<keyword evidence="2" id="KW-0812">Transmembrane</keyword>
<keyword evidence="2" id="KW-0472">Membrane</keyword>
<accession>A0ABV1Y4D8</accession>
<feature type="chain" id="PRO_5046318045" description="Integral membrane protein" evidence="3">
    <location>
        <begin position="31"/>
        <end position="445"/>
    </location>
</feature>
<evidence type="ECO:0000256" key="1">
    <source>
        <dbReference type="SAM" id="MobiDB-lite"/>
    </source>
</evidence>
<feature type="region of interest" description="Disordered" evidence="1">
    <location>
        <begin position="56"/>
        <end position="79"/>
    </location>
</feature>